<sequence>TYEDYFIILSPLVSSQQEEDDISYTYIDISKIKGPTNKKDEPSVVYAVLKPPGASTGSQATQETDDSANVYQNFNAK</sequence>
<dbReference type="Proteomes" id="UP000228934">
    <property type="component" value="Unassembled WGS sequence"/>
</dbReference>
<name>A0A2G9R7Y5_AQUCT</name>
<feature type="compositionally biased region" description="Polar residues" evidence="1">
    <location>
        <begin position="55"/>
        <end position="77"/>
    </location>
</feature>
<evidence type="ECO:0000313" key="2">
    <source>
        <dbReference type="EMBL" id="PIO23986.1"/>
    </source>
</evidence>
<protein>
    <submittedName>
        <fullName evidence="2">Uncharacterized protein</fullName>
    </submittedName>
</protein>
<organism evidence="2 3">
    <name type="scientific">Aquarana catesbeiana</name>
    <name type="common">American bullfrog</name>
    <name type="synonym">Rana catesbeiana</name>
    <dbReference type="NCBI Taxonomy" id="8400"/>
    <lineage>
        <taxon>Eukaryota</taxon>
        <taxon>Metazoa</taxon>
        <taxon>Chordata</taxon>
        <taxon>Craniata</taxon>
        <taxon>Vertebrata</taxon>
        <taxon>Euteleostomi</taxon>
        <taxon>Amphibia</taxon>
        <taxon>Batrachia</taxon>
        <taxon>Anura</taxon>
        <taxon>Neobatrachia</taxon>
        <taxon>Ranoidea</taxon>
        <taxon>Ranidae</taxon>
        <taxon>Aquarana</taxon>
    </lineage>
</organism>
<dbReference type="AlphaFoldDB" id="A0A2G9R7Y5"/>
<keyword evidence="3" id="KW-1185">Reference proteome</keyword>
<gene>
    <name evidence="2" type="ORF">AB205_0093070</name>
</gene>
<accession>A0A2G9R7Y5</accession>
<evidence type="ECO:0000313" key="3">
    <source>
        <dbReference type="Proteomes" id="UP000228934"/>
    </source>
</evidence>
<reference evidence="3" key="1">
    <citation type="journal article" date="2017" name="Nat. Commun.">
        <title>The North American bullfrog draft genome provides insight into hormonal regulation of long noncoding RNA.</title>
        <authorList>
            <person name="Hammond S.A."/>
            <person name="Warren R.L."/>
            <person name="Vandervalk B.P."/>
            <person name="Kucuk E."/>
            <person name="Khan H."/>
            <person name="Gibb E.A."/>
            <person name="Pandoh P."/>
            <person name="Kirk H."/>
            <person name="Zhao Y."/>
            <person name="Jones M."/>
            <person name="Mungall A.J."/>
            <person name="Coope R."/>
            <person name="Pleasance S."/>
            <person name="Moore R.A."/>
            <person name="Holt R.A."/>
            <person name="Round J.M."/>
            <person name="Ohora S."/>
            <person name="Walle B.V."/>
            <person name="Veldhoen N."/>
            <person name="Helbing C.C."/>
            <person name="Birol I."/>
        </authorList>
    </citation>
    <scope>NUCLEOTIDE SEQUENCE [LARGE SCALE GENOMIC DNA]</scope>
</reference>
<feature type="region of interest" description="Disordered" evidence="1">
    <location>
        <begin position="50"/>
        <end position="77"/>
    </location>
</feature>
<evidence type="ECO:0000256" key="1">
    <source>
        <dbReference type="SAM" id="MobiDB-lite"/>
    </source>
</evidence>
<proteinExistence type="predicted"/>
<feature type="non-terminal residue" evidence="2">
    <location>
        <position position="1"/>
    </location>
</feature>
<dbReference type="EMBL" id="KV955604">
    <property type="protein sequence ID" value="PIO23986.1"/>
    <property type="molecule type" value="Genomic_DNA"/>
</dbReference>